<dbReference type="STRING" id="70415.A0A5S6QEC6"/>
<dbReference type="GO" id="GO:0003723">
    <property type="term" value="F:RNA binding"/>
    <property type="evidence" value="ECO:0007669"/>
    <property type="project" value="TreeGrafter"/>
</dbReference>
<organism evidence="4 5">
    <name type="scientific">Trichuris muris</name>
    <name type="common">Mouse whipworm</name>
    <dbReference type="NCBI Taxonomy" id="70415"/>
    <lineage>
        <taxon>Eukaryota</taxon>
        <taxon>Metazoa</taxon>
        <taxon>Ecdysozoa</taxon>
        <taxon>Nematoda</taxon>
        <taxon>Enoplea</taxon>
        <taxon>Dorylaimia</taxon>
        <taxon>Trichinellida</taxon>
        <taxon>Trichuridae</taxon>
        <taxon>Trichuris</taxon>
    </lineage>
</organism>
<evidence type="ECO:0000256" key="2">
    <source>
        <dbReference type="ARBA" id="ARBA00018898"/>
    </source>
</evidence>
<comment type="similarity">
    <text evidence="1">Belongs to the pym family.</text>
</comment>
<dbReference type="AlphaFoldDB" id="A0A5S6QEC6"/>
<dbReference type="Pfam" id="PF09282">
    <property type="entry name" value="Mago-bind"/>
    <property type="match status" value="1"/>
</dbReference>
<keyword evidence="4" id="KW-1185">Reference proteome</keyword>
<evidence type="ECO:0000259" key="3">
    <source>
        <dbReference type="SMART" id="SM01273"/>
    </source>
</evidence>
<dbReference type="GO" id="GO:1903259">
    <property type="term" value="P:exon-exon junction complex disassembly"/>
    <property type="evidence" value="ECO:0007669"/>
    <property type="project" value="InterPro"/>
</dbReference>
<dbReference type="InterPro" id="IPR039333">
    <property type="entry name" value="PYM1"/>
</dbReference>
<protein>
    <recommendedName>
        <fullName evidence="2">Partner of Y14 and mago</fullName>
    </recommendedName>
</protein>
<name>A0A5S6QEC6_TRIMR</name>
<evidence type="ECO:0000256" key="1">
    <source>
        <dbReference type="ARBA" id="ARBA00009394"/>
    </source>
</evidence>
<proteinExistence type="inferred from homology"/>
<reference evidence="5" key="1">
    <citation type="submission" date="2019-12" db="UniProtKB">
        <authorList>
            <consortium name="WormBaseParasite"/>
        </authorList>
    </citation>
    <scope>IDENTIFICATION</scope>
</reference>
<dbReference type="InterPro" id="IPR015362">
    <property type="entry name" value="WIBG_mago-bd"/>
</dbReference>
<evidence type="ECO:0000313" key="5">
    <source>
        <dbReference type="WBParaSite" id="TMUE_1000005272.1"/>
    </source>
</evidence>
<dbReference type="Proteomes" id="UP000046395">
    <property type="component" value="Unassembled WGS sequence"/>
</dbReference>
<dbReference type="GO" id="GO:0035145">
    <property type="term" value="C:exon-exon junction complex"/>
    <property type="evidence" value="ECO:0007669"/>
    <property type="project" value="TreeGrafter"/>
</dbReference>
<dbReference type="InterPro" id="IPR036348">
    <property type="entry name" value="WIBG_N_sf"/>
</dbReference>
<dbReference type="GO" id="GO:0005737">
    <property type="term" value="C:cytoplasm"/>
    <property type="evidence" value="ECO:0007669"/>
    <property type="project" value="TreeGrafter"/>
</dbReference>
<dbReference type="SMART" id="SM01273">
    <property type="entry name" value="Mago-bind"/>
    <property type="match status" value="1"/>
</dbReference>
<dbReference type="SUPFAM" id="SSF101931">
    <property type="entry name" value="Pym (Within the bgcn gene intron protein, WIBG), N-terminal domain"/>
    <property type="match status" value="1"/>
</dbReference>
<dbReference type="PANTHER" id="PTHR22959:SF0">
    <property type="entry name" value="PARTNER OF Y14 AND MAGO"/>
    <property type="match status" value="1"/>
</dbReference>
<sequence>MSRVKGADGNWYIPATQRPNGTWRQAQRVREGYVPPEERLRYKAKCHDIKVIGHYPVGLDPTLVEEQEKKFRVSQVPARPETTCTLEQLVHLQLNLNEKVDNKRTRKKLREAKKLQKTVAENPDIVLNKEQMEKIQNISYFTMKIEELMAQRRIIPWK</sequence>
<dbReference type="PANTHER" id="PTHR22959">
    <property type="entry name" value="PYM PROTEIN"/>
    <property type="match status" value="1"/>
</dbReference>
<dbReference type="WBParaSite" id="TMUE_1000005272.1">
    <property type="protein sequence ID" value="TMUE_1000005272.1"/>
    <property type="gene ID" value="WBGene00287842"/>
</dbReference>
<accession>A0A5S6QEC6</accession>
<feature type="domain" description="WIBG Mago-binding" evidence="3">
    <location>
        <begin position="9"/>
        <end position="35"/>
    </location>
</feature>
<evidence type="ECO:0000313" key="4">
    <source>
        <dbReference type="Proteomes" id="UP000046395"/>
    </source>
</evidence>